<reference evidence="5" key="1">
    <citation type="submission" date="2021-01" db="EMBL/GenBank/DDBJ databases">
        <authorList>
            <person name="Corre E."/>
            <person name="Pelletier E."/>
            <person name="Niang G."/>
            <person name="Scheremetjew M."/>
            <person name="Finn R."/>
            <person name="Kale V."/>
            <person name="Holt S."/>
            <person name="Cochrane G."/>
            <person name="Meng A."/>
            <person name="Brown T."/>
            <person name="Cohen L."/>
        </authorList>
    </citation>
    <scope>NUCLEOTIDE SEQUENCE</scope>
</reference>
<protein>
    <recommendedName>
        <fullName evidence="4">K Homology domain-containing protein</fullName>
    </recommendedName>
</protein>
<dbReference type="CDD" id="cd00105">
    <property type="entry name" value="KH-I"/>
    <property type="match status" value="2"/>
</dbReference>
<evidence type="ECO:0000313" key="5">
    <source>
        <dbReference type="EMBL" id="CAD8869544.1"/>
    </source>
</evidence>
<keyword evidence="2" id="KW-0694">RNA-binding</keyword>
<dbReference type="SMART" id="SM00322">
    <property type="entry name" value="KH"/>
    <property type="match status" value="3"/>
</dbReference>
<dbReference type="PROSITE" id="PS50084">
    <property type="entry name" value="KH_TYPE_1"/>
    <property type="match status" value="3"/>
</dbReference>
<dbReference type="Gene3D" id="3.30.310.210">
    <property type="match status" value="1"/>
</dbReference>
<accession>A0A7S1AYV5</accession>
<name>A0A7S1AYV5_NOCSC</name>
<dbReference type="Gene3D" id="3.30.1370.10">
    <property type="entry name" value="K Homology domain, type 1"/>
    <property type="match status" value="2"/>
</dbReference>
<evidence type="ECO:0000259" key="4">
    <source>
        <dbReference type="SMART" id="SM00322"/>
    </source>
</evidence>
<dbReference type="SUPFAM" id="SSF54791">
    <property type="entry name" value="Eukaryotic type KH-domain (KH-domain type I)"/>
    <property type="match status" value="3"/>
</dbReference>
<feature type="domain" description="K Homology" evidence="4">
    <location>
        <begin position="309"/>
        <end position="381"/>
    </location>
</feature>
<dbReference type="InterPro" id="IPR004088">
    <property type="entry name" value="KH_dom_type_1"/>
</dbReference>
<evidence type="ECO:0000256" key="2">
    <source>
        <dbReference type="PROSITE-ProRule" id="PRU00117"/>
    </source>
</evidence>
<dbReference type="EMBL" id="HBFQ01061930">
    <property type="protein sequence ID" value="CAD8869544.1"/>
    <property type="molecule type" value="Transcribed_RNA"/>
</dbReference>
<feature type="compositionally biased region" description="Basic and acidic residues" evidence="3">
    <location>
        <begin position="1"/>
        <end position="13"/>
    </location>
</feature>
<feature type="compositionally biased region" description="Basic residues" evidence="3">
    <location>
        <begin position="33"/>
        <end position="45"/>
    </location>
</feature>
<dbReference type="InterPro" id="IPR036612">
    <property type="entry name" value="KH_dom_type_1_sf"/>
</dbReference>
<evidence type="ECO:0000256" key="3">
    <source>
        <dbReference type="SAM" id="MobiDB-lite"/>
    </source>
</evidence>
<dbReference type="InterPro" id="IPR004087">
    <property type="entry name" value="KH_dom"/>
</dbReference>
<dbReference type="Pfam" id="PF00013">
    <property type="entry name" value="KH_1"/>
    <property type="match status" value="3"/>
</dbReference>
<feature type="domain" description="K Homology" evidence="4">
    <location>
        <begin position="51"/>
        <end position="125"/>
    </location>
</feature>
<feature type="domain" description="K Homology" evidence="4">
    <location>
        <begin position="152"/>
        <end position="221"/>
    </location>
</feature>
<feature type="region of interest" description="Disordered" evidence="3">
    <location>
        <begin position="420"/>
        <end position="447"/>
    </location>
</feature>
<keyword evidence="1" id="KW-0677">Repeat</keyword>
<gene>
    <name evidence="5" type="ORF">NSCI0253_LOCUS43900</name>
</gene>
<sequence length="447" mass="48966">MKRELEEAEHLVGDELEGMEGLDEPREASPSAKRYRGKGGGKKGKGGGGPKRLAFKVLCPDAFVSSLIGIQGATRKAIEEESGGKLRFSGKEEFYPNSRCRTLVIYGDEAPIVLAALDRIVMRLVDTAENLSDRTGKGGRDDPETLLGKEPGEYVLRIALPKESTGRLIGPRGTSIKKLREETNAKVFVDNETFEGHQLARVIGPPDTINAALVQIVDCVESEMSAERLVQWGQQATFEQGSQHRRGRSRDQEPRRNDKEEWNHRSGSQERRPRERDEIGDFPPMDAVNAPLEAMQSLAGSFPDGALQLAHAVSCDLPNHCVGALIGTKGKFINHVQRTTETTVTFSEAPKGSEVAHRTLMIQGPLISVYAAHMMMMRKYHEEELKNQEEASRESERVTQSAVVDQLQTQLADLERQLHVLRSDGGSPAAGGCGGGGRPRKGGKGSR</sequence>
<dbReference type="PANTHER" id="PTHR10288">
    <property type="entry name" value="KH DOMAIN CONTAINING RNA BINDING PROTEIN"/>
    <property type="match status" value="1"/>
</dbReference>
<feature type="compositionally biased region" description="Gly residues" evidence="3">
    <location>
        <begin position="428"/>
        <end position="437"/>
    </location>
</feature>
<feature type="region of interest" description="Disordered" evidence="3">
    <location>
        <begin position="235"/>
        <end position="287"/>
    </location>
</feature>
<feature type="compositionally biased region" description="Basic and acidic residues" evidence="3">
    <location>
        <begin position="249"/>
        <end position="279"/>
    </location>
</feature>
<evidence type="ECO:0000256" key="1">
    <source>
        <dbReference type="ARBA" id="ARBA00022737"/>
    </source>
</evidence>
<proteinExistence type="predicted"/>
<dbReference type="AlphaFoldDB" id="A0A7S1AYV5"/>
<feature type="region of interest" description="Disordered" evidence="3">
    <location>
        <begin position="1"/>
        <end position="48"/>
    </location>
</feature>
<feature type="compositionally biased region" description="Basic residues" evidence="3">
    <location>
        <begin position="438"/>
        <end position="447"/>
    </location>
</feature>
<organism evidence="5">
    <name type="scientific">Noctiluca scintillans</name>
    <name type="common">Sea sparkle</name>
    <name type="synonym">Red tide dinoflagellate</name>
    <dbReference type="NCBI Taxonomy" id="2966"/>
    <lineage>
        <taxon>Eukaryota</taxon>
        <taxon>Sar</taxon>
        <taxon>Alveolata</taxon>
        <taxon>Dinophyceae</taxon>
        <taxon>Noctilucales</taxon>
        <taxon>Noctilucaceae</taxon>
        <taxon>Noctiluca</taxon>
    </lineage>
</organism>
<dbReference type="GO" id="GO:0003723">
    <property type="term" value="F:RNA binding"/>
    <property type="evidence" value="ECO:0007669"/>
    <property type="project" value="UniProtKB-UniRule"/>
</dbReference>